<comment type="caution">
    <text evidence="1">The sequence shown here is derived from an EMBL/GenBank/DDBJ whole genome shotgun (WGS) entry which is preliminary data.</text>
</comment>
<dbReference type="EMBL" id="PFGC01000028">
    <property type="protein sequence ID" value="PIW37054.1"/>
    <property type="molecule type" value="Genomic_DNA"/>
</dbReference>
<dbReference type="Proteomes" id="UP000230292">
    <property type="component" value="Unassembled WGS sequence"/>
</dbReference>
<reference evidence="1 2" key="1">
    <citation type="submission" date="2017-09" db="EMBL/GenBank/DDBJ databases">
        <title>Depth-based differentiation of microbial function through sediment-hosted aquifers and enrichment of novel symbionts in the deep terrestrial subsurface.</title>
        <authorList>
            <person name="Probst A.J."/>
            <person name="Ladd B."/>
            <person name="Jarett J.K."/>
            <person name="Geller-Mcgrath D.E."/>
            <person name="Sieber C.M."/>
            <person name="Emerson J.B."/>
            <person name="Anantharaman K."/>
            <person name="Thomas B.C."/>
            <person name="Malmstrom R."/>
            <person name="Stieglmeier M."/>
            <person name="Klingl A."/>
            <person name="Woyke T."/>
            <person name="Ryan C.M."/>
            <person name="Banfield J.F."/>
        </authorList>
    </citation>
    <scope>NUCLEOTIDE SEQUENCE [LARGE SCALE GENOMIC DNA]</scope>
    <source>
        <strain evidence="1">CG15_BIG_FIL_POST_REV_8_21_14_020_45_12</strain>
    </source>
</reference>
<dbReference type="AlphaFoldDB" id="A0A2M7H4A3"/>
<gene>
    <name evidence="1" type="ORF">COW24_02205</name>
</gene>
<evidence type="ECO:0000313" key="2">
    <source>
        <dbReference type="Proteomes" id="UP000230292"/>
    </source>
</evidence>
<accession>A0A2M7H4A3</accession>
<sequence length="136" mass="15180">MHAIDSPAVDLVLARRSNGDDAGRSLVPGEDSTGEVTFSWEENQLEAGDDLLITLVLGLPEVFCEDWNVDRVVRLDRQGVFQQVLGVHLALATSLFRRIHEENLVERDFHIVVEAVYDQQTVLVAACDSQDKHQAQ</sequence>
<protein>
    <submittedName>
        <fullName evidence="1">Uncharacterized protein</fullName>
    </submittedName>
</protein>
<proteinExistence type="predicted"/>
<organism evidence="1 2">
    <name type="scientific">Candidatus Kerfeldbacteria bacterium CG15_BIG_FIL_POST_REV_8_21_14_020_45_12</name>
    <dbReference type="NCBI Taxonomy" id="2014247"/>
    <lineage>
        <taxon>Bacteria</taxon>
        <taxon>Candidatus Kerfeldiibacteriota</taxon>
    </lineage>
</organism>
<name>A0A2M7H4A3_9BACT</name>
<evidence type="ECO:0000313" key="1">
    <source>
        <dbReference type="EMBL" id="PIW37054.1"/>
    </source>
</evidence>